<dbReference type="PANTHER" id="PTHR13696:SF96">
    <property type="entry name" value="COBQ_COBB_MIND_PARA NUCLEOTIDE BINDING DOMAIN-CONTAINING PROTEIN"/>
    <property type="match status" value="1"/>
</dbReference>
<accession>A0ABV7DAK4</accession>
<dbReference type="NCBIfam" id="NF041546">
    <property type="entry name" value="ParA_partition"/>
    <property type="match status" value="1"/>
</dbReference>
<keyword evidence="3" id="KW-1185">Reference proteome</keyword>
<protein>
    <submittedName>
        <fullName evidence="2">ParA family partition ATPase</fullName>
    </submittedName>
</protein>
<comment type="caution">
    <text evidence="2">The sequence shown here is derived from an EMBL/GenBank/DDBJ whole genome shotgun (WGS) entry which is preliminary data.</text>
</comment>
<evidence type="ECO:0000259" key="1">
    <source>
        <dbReference type="Pfam" id="PF01656"/>
    </source>
</evidence>
<dbReference type="Proteomes" id="UP001595377">
    <property type="component" value="Unassembled WGS sequence"/>
</dbReference>
<name>A0ABV7DAK4_9HYPH</name>
<dbReference type="RefSeq" id="WP_257315960.1">
    <property type="nucleotide sequence ID" value="NZ_JANFDG010000016.1"/>
</dbReference>
<dbReference type="InterPro" id="IPR050678">
    <property type="entry name" value="DNA_Partitioning_ATPase"/>
</dbReference>
<dbReference type="PANTHER" id="PTHR13696">
    <property type="entry name" value="P-LOOP CONTAINING NUCLEOSIDE TRIPHOSPHATE HYDROLASE"/>
    <property type="match status" value="1"/>
</dbReference>
<proteinExistence type="predicted"/>
<dbReference type="Gene3D" id="3.40.50.300">
    <property type="entry name" value="P-loop containing nucleotide triphosphate hydrolases"/>
    <property type="match status" value="1"/>
</dbReference>
<dbReference type="CDD" id="cd02042">
    <property type="entry name" value="ParAB_family"/>
    <property type="match status" value="1"/>
</dbReference>
<dbReference type="EMBL" id="JBHRSP010000001">
    <property type="protein sequence ID" value="MFC3071598.1"/>
    <property type="molecule type" value="Genomic_DNA"/>
</dbReference>
<dbReference type="Pfam" id="PF01656">
    <property type="entry name" value="CbiA"/>
    <property type="match status" value="1"/>
</dbReference>
<evidence type="ECO:0000313" key="3">
    <source>
        <dbReference type="Proteomes" id="UP001595377"/>
    </source>
</evidence>
<dbReference type="InterPro" id="IPR002586">
    <property type="entry name" value="CobQ/CobB/MinD/ParA_Nub-bd_dom"/>
</dbReference>
<dbReference type="PIRSF" id="PIRSF009320">
    <property type="entry name" value="Nuc_binding_HP_1000"/>
    <property type="match status" value="1"/>
</dbReference>
<reference evidence="3" key="1">
    <citation type="journal article" date="2019" name="Int. J. Syst. Evol. Microbiol.">
        <title>The Global Catalogue of Microorganisms (GCM) 10K type strain sequencing project: providing services to taxonomists for standard genome sequencing and annotation.</title>
        <authorList>
            <consortium name="The Broad Institute Genomics Platform"/>
            <consortium name="The Broad Institute Genome Sequencing Center for Infectious Disease"/>
            <person name="Wu L."/>
            <person name="Ma J."/>
        </authorList>
    </citation>
    <scope>NUCLEOTIDE SEQUENCE [LARGE SCALE GENOMIC DNA]</scope>
    <source>
        <strain evidence="3">KCTC 52677</strain>
    </source>
</reference>
<evidence type="ECO:0000313" key="2">
    <source>
        <dbReference type="EMBL" id="MFC3071598.1"/>
    </source>
</evidence>
<dbReference type="SUPFAM" id="SSF52540">
    <property type="entry name" value="P-loop containing nucleoside triphosphate hydrolases"/>
    <property type="match status" value="1"/>
</dbReference>
<sequence length="224" mass="24147">MIISFLNQKGGVGKTTLAVNTAARLARSGHKVLLIDADPQQTSAQWASLRETTPFVVASLPRPKMARDAMAMAADYTHTIIDGPARGKDIAHSVVIASDLVVIPIEPGGPSLWAATETIEAVNNGRALKEQLEAVFLVSRKQANTVIGREAKAYAADAGIQILRTEIQNRVAFAEALTAGRTIFEWAAKSEAAKDIERLVKELLRYGEHENIRGPEKARQAADA</sequence>
<gene>
    <name evidence="2" type="primary">parA</name>
    <name evidence="2" type="ORF">ACFOHH_00600</name>
</gene>
<dbReference type="InterPro" id="IPR027417">
    <property type="entry name" value="P-loop_NTPase"/>
</dbReference>
<feature type="domain" description="CobQ/CobB/MinD/ParA nucleotide binding" evidence="1">
    <location>
        <begin position="3"/>
        <end position="182"/>
    </location>
</feature>
<organism evidence="2 3">
    <name type="scientific">Shinella pollutisoli</name>
    <dbReference type="NCBI Taxonomy" id="2250594"/>
    <lineage>
        <taxon>Bacteria</taxon>
        <taxon>Pseudomonadati</taxon>
        <taxon>Pseudomonadota</taxon>
        <taxon>Alphaproteobacteria</taxon>
        <taxon>Hyphomicrobiales</taxon>
        <taxon>Rhizobiaceae</taxon>
        <taxon>Shinella</taxon>
    </lineage>
</organism>
<dbReference type="InterPro" id="IPR048089">
    <property type="entry name" value="McdA"/>
</dbReference>